<evidence type="ECO:0000256" key="2">
    <source>
        <dbReference type="ARBA" id="ARBA00012150"/>
    </source>
</evidence>
<evidence type="ECO:0000256" key="4">
    <source>
        <dbReference type="PROSITE-ProRule" id="PRU00520"/>
    </source>
</evidence>
<dbReference type="AlphaFoldDB" id="M1YUN4"/>
<dbReference type="Proteomes" id="UP000011704">
    <property type="component" value="Unassembled WGS sequence"/>
</dbReference>
<dbReference type="PROSITE" id="PS51160">
    <property type="entry name" value="ACYLPHOSPHATASE_3"/>
    <property type="match status" value="1"/>
</dbReference>
<dbReference type="InterPro" id="IPR001792">
    <property type="entry name" value="Acylphosphatase-like_dom"/>
</dbReference>
<keyword evidence="4 5" id="KW-0378">Hydrolase</keyword>
<comment type="caution">
    <text evidence="8">The sequence shown here is derived from an EMBL/GenBank/DDBJ whole genome shotgun (WGS) entry which is preliminary data.</text>
</comment>
<sequence length="90" mass="9998">MEDAAVHLKVEGRVQGVFFRATTEKVAKELGVTGWVRNLDDGSVEIHAEGGRDRLESLLDWCRKGPAMADVKHVDVEWVSAEGMTSFTIR</sequence>
<dbReference type="PANTHER" id="PTHR47268">
    <property type="entry name" value="ACYLPHOSPHATASE"/>
    <property type="match status" value="1"/>
</dbReference>
<reference evidence="8 9" key="1">
    <citation type="journal article" date="2013" name="Front. Microbiol.">
        <title>The genome of Nitrospina gracilis illuminates the metabolism and evolution of the major marine nitrite oxidizer.</title>
        <authorList>
            <person name="Luecker S."/>
            <person name="Nowka B."/>
            <person name="Rattei T."/>
            <person name="Spieck E."/>
            <person name="and Daims H."/>
        </authorList>
    </citation>
    <scope>NUCLEOTIDE SEQUENCE [LARGE SCALE GENOMIC DNA]</scope>
    <source>
        <strain evidence="8 9">3/211</strain>
    </source>
</reference>
<dbReference type="GO" id="GO:0003998">
    <property type="term" value="F:acylphosphatase activity"/>
    <property type="evidence" value="ECO:0007669"/>
    <property type="project" value="UniProtKB-EC"/>
</dbReference>
<dbReference type="STRING" id="1266370.NITGR_100010"/>
<comment type="similarity">
    <text evidence="1 6">Belongs to the acylphosphatase family.</text>
</comment>
<evidence type="ECO:0000256" key="6">
    <source>
        <dbReference type="RuleBase" id="RU004168"/>
    </source>
</evidence>
<evidence type="ECO:0000256" key="1">
    <source>
        <dbReference type="ARBA" id="ARBA00005614"/>
    </source>
</evidence>
<dbReference type="PROSITE" id="PS00150">
    <property type="entry name" value="ACYLPHOSPHATASE_1"/>
    <property type="match status" value="1"/>
</dbReference>
<dbReference type="EC" id="3.6.1.7" evidence="2 4"/>
<gene>
    <name evidence="8" type="primary">acyP</name>
    <name evidence="8" type="ORF">NITGR_100010</name>
</gene>
<accession>M1YUN4</accession>
<dbReference type="FunCoup" id="M1YUN4">
    <property type="interactions" value="272"/>
</dbReference>
<evidence type="ECO:0000313" key="9">
    <source>
        <dbReference type="Proteomes" id="UP000011704"/>
    </source>
</evidence>
<dbReference type="PRINTS" id="PR00112">
    <property type="entry name" value="ACYLPHPHTASE"/>
</dbReference>
<comment type="catalytic activity">
    <reaction evidence="3 4 5">
        <text>an acyl phosphate + H2O = a carboxylate + phosphate + H(+)</text>
        <dbReference type="Rhea" id="RHEA:14965"/>
        <dbReference type="ChEBI" id="CHEBI:15377"/>
        <dbReference type="ChEBI" id="CHEBI:15378"/>
        <dbReference type="ChEBI" id="CHEBI:29067"/>
        <dbReference type="ChEBI" id="CHEBI:43474"/>
        <dbReference type="ChEBI" id="CHEBI:59918"/>
        <dbReference type="EC" id="3.6.1.7"/>
    </reaction>
</comment>
<proteinExistence type="inferred from homology"/>
<dbReference type="InParanoid" id="M1YUN4"/>
<dbReference type="RefSeq" id="WP_005005364.1">
    <property type="nucleotide sequence ID" value="NZ_HG422173.1"/>
</dbReference>
<feature type="active site" evidence="4">
    <location>
        <position position="20"/>
    </location>
</feature>
<dbReference type="EMBL" id="CAQJ01000002">
    <property type="protein sequence ID" value="CCQ89205.1"/>
    <property type="molecule type" value="Genomic_DNA"/>
</dbReference>
<dbReference type="InterPro" id="IPR036046">
    <property type="entry name" value="Acylphosphatase-like_dom_sf"/>
</dbReference>
<protein>
    <recommendedName>
        <fullName evidence="2 4">Acylphosphatase</fullName>
        <ecNumber evidence="2 4">3.6.1.7</ecNumber>
    </recommendedName>
</protein>
<dbReference type="PROSITE" id="PS00151">
    <property type="entry name" value="ACYLPHOSPHATASE_2"/>
    <property type="match status" value="1"/>
</dbReference>
<dbReference type="InterPro" id="IPR017968">
    <property type="entry name" value="Acylphosphatase_CS"/>
</dbReference>
<dbReference type="HOGENOM" id="CLU_141932_3_2_0"/>
<keyword evidence="9" id="KW-1185">Reference proteome</keyword>
<feature type="domain" description="Acylphosphatase-like" evidence="7">
    <location>
        <begin position="5"/>
        <end position="90"/>
    </location>
</feature>
<feature type="active site" evidence="4">
    <location>
        <position position="38"/>
    </location>
</feature>
<dbReference type="SUPFAM" id="SSF54975">
    <property type="entry name" value="Acylphosphatase/BLUF domain-like"/>
    <property type="match status" value="1"/>
</dbReference>
<organism evidence="8 9">
    <name type="scientific">Nitrospina gracilis (strain 3/211)</name>
    <dbReference type="NCBI Taxonomy" id="1266370"/>
    <lineage>
        <taxon>Bacteria</taxon>
        <taxon>Pseudomonadati</taxon>
        <taxon>Nitrospinota/Tectimicrobiota group</taxon>
        <taxon>Nitrospinota</taxon>
        <taxon>Nitrospinia</taxon>
        <taxon>Nitrospinales</taxon>
        <taxon>Nitrospinaceae</taxon>
        <taxon>Nitrospina</taxon>
    </lineage>
</organism>
<dbReference type="Pfam" id="PF00708">
    <property type="entry name" value="Acylphosphatase"/>
    <property type="match status" value="1"/>
</dbReference>
<evidence type="ECO:0000313" key="8">
    <source>
        <dbReference type="EMBL" id="CCQ89205.1"/>
    </source>
</evidence>
<evidence type="ECO:0000259" key="7">
    <source>
        <dbReference type="PROSITE" id="PS51160"/>
    </source>
</evidence>
<dbReference type="PANTHER" id="PTHR47268:SF4">
    <property type="entry name" value="ACYLPHOSPHATASE"/>
    <property type="match status" value="1"/>
</dbReference>
<dbReference type="InterPro" id="IPR020456">
    <property type="entry name" value="Acylphosphatase"/>
</dbReference>
<name>M1YUN4_NITG3</name>
<dbReference type="Gene3D" id="3.30.70.100">
    <property type="match status" value="1"/>
</dbReference>
<evidence type="ECO:0000256" key="5">
    <source>
        <dbReference type="RuleBase" id="RU000553"/>
    </source>
</evidence>
<dbReference type="OrthoDB" id="5295388at2"/>
<evidence type="ECO:0000256" key="3">
    <source>
        <dbReference type="ARBA" id="ARBA00047645"/>
    </source>
</evidence>